<evidence type="ECO:0000256" key="11">
    <source>
        <dbReference type="ARBA" id="ARBA00023098"/>
    </source>
</evidence>
<reference evidence="16 17" key="1">
    <citation type="submission" date="2021-11" db="EMBL/GenBank/DDBJ databases">
        <title>Draft genome sequence of Paenibacillus profundus YoMME, a new Gram-positive bacteria with exoelectrogenic properties.</title>
        <authorList>
            <person name="Hubenova Y."/>
            <person name="Hubenova E."/>
            <person name="Manasiev Y."/>
            <person name="Peykov S."/>
            <person name="Mitov M."/>
        </authorList>
    </citation>
    <scope>NUCLEOTIDE SEQUENCE [LARGE SCALE GENOMIC DNA]</scope>
    <source>
        <strain evidence="16 17">YoMME</strain>
    </source>
</reference>
<organism evidence="16 17">
    <name type="scientific">Paenibacillus profundus</name>
    <dbReference type="NCBI Taxonomy" id="1173085"/>
    <lineage>
        <taxon>Bacteria</taxon>
        <taxon>Bacillati</taxon>
        <taxon>Bacillota</taxon>
        <taxon>Bacilli</taxon>
        <taxon>Bacillales</taxon>
        <taxon>Paenibacillaceae</taxon>
        <taxon>Paenibacillus</taxon>
    </lineage>
</organism>
<feature type="transmembrane region" description="Helical" evidence="14">
    <location>
        <begin position="116"/>
        <end position="133"/>
    </location>
</feature>
<dbReference type="PANTHER" id="PTHR12863">
    <property type="entry name" value="FATTY ACID HYDROXYLASE"/>
    <property type="match status" value="1"/>
</dbReference>
<dbReference type="InterPro" id="IPR006694">
    <property type="entry name" value="Fatty_acid_hydroxylase"/>
</dbReference>
<keyword evidence="7" id="KW-0276">Fatty acid metabolism</keyword>
<evidence type="ECO:0000256" key="9">
    <source>
        <dbReference type="ARBA" id="ARBA00022989"/>
    </source>
</evidence>
<feature type="transmembrane region" description="Helical" evidence="14">
    <location>
        <begin position="90"/>
        <end position="110"/>
    </location>
</feature>
<proteinExistence type="predicted"/>
<evidence type="ECO:0000256" key="1">
    <source>
        <dbReference type="ARBA" id="ARBA00001947"/>
    </source>
</evidence>
<evidence type="ECO:0000256" key="12">
    <source>
        <dbReference type="ARBA" id="ARBA00023136"/>
    </source>
</evidence>
<feature type="domain" description="Fatty acid hydroxylase" evidence="15">
    <location>
        <begin position="42"/>
        <end position="183"/>
    </location>
</feature>
<sequence>MRVYVKEFFTFFDIMLTLAAGLVCLGFTIPHLARGATWLAIVAGMIAYALSEYAIHRYLFHLKPPRNTFLRNMLRRLHYDHHVHPNNLKLLFLPVWYSFPLIAVAGAIAIAVTGDWSLTLAAVTGVIAYLLYYEWVHFRAHRPIQPLTPWGRFMKKMHLWHHFKSEHFWFGVTNPVMDKVLGTYKDEKTVVRSETVRDLEKGGEIGGRSGQIDPK</sequence>
<evidence type="ECO:0000256" key="8">
    <source>
        <dbReference type="ARBA" id="ARBA00022833"/>
    </source>
</evidence>
<accession>A0ABS8Y999</accession>
<keyword evidence="13" id="KW-0275">Fatty acid biosynthesis</keyword>
<evidence type="ECO:0000256" key="13">
    <source>
        <dbReference type="ARBA" id="ARBA00023160"/>
    </source>
</evidence>
<dbReference type="EMBL" id="JAJNBZ010000002">
    <property type="protein sequence ID" value="MCE5168416.1"/>
    <property type="molecule type" value="Genomic_DNA"/>
</dbReference>
<evidence type="ECO:0000256" key="7">
    <source>
        <dbReference type="ARBA" id="ARBA00022832"/>
    </source>
</evidence>
<gene>
    <name evidence="16" type="ORF">LQV63_03690</name>
</gene>
<evidence type="ECO:0000313" key="17">
    <source>
        <dbReference type="Proteomes" id="UP001199916"/>
    </source>
</evidence>
<protein>
    <submittedName>
        <fullName evidence="16">Sterol desaturase family protein</fullName>
    </submittedName>
</protein>
<keyword evidence="12 14" id="KW-0472">Membrane</keyword>
<evidence type="ECO:0000313" key="16">
    <source>
        <dbReference type="EMBL" id="MCE5168416.1"/>
    </source>
</evidence>
<evidence type="ECO:0000256" key="2">
    <source>
        <dbReference type="ARBA" id="ARBA00004477"/>
    </source>
</evidence>
<keyword evidence="11" id="KW-0443">Lipid metabolism</keyword>
<evidence type="ECO:0000256" key="3">
    <source>
        <dbReference type="ARBA" id="ARBA00022516"/>
    </source>
</evidence>
<comment type="subcellular location">
    <subcellularLocation>
        <location evidence="2">Endoplasmic reticulum membrane</location>
        <topology evidence="2">Multi-pass membrane protein</topology>
    </subcellularLocation>
</comment>
<dbReference type="InterPro" id="IPR014430">
    <property type="entry name" value="Scs7"/>
</dbReference>
<keyword evidence="9 14" id="KW-1133">Transmembrane helix</keyword>
<evidence type="ECO:0000256" key="5">
    <source>
        <dbReference type="ARBA" id="ARBA00022723"/>
    </source>
</evidence>
<keyword evidence="17" id="KW-1185">Reference proteome</keyword>
<evidence type="ECO:0000256" key="6">
    <source>
        <dbReference type="ARBA" id="ARBA00022824"/>
    </source>
</evidence>
<name>A0ABS8Y999_9BACL</name>
<evidence type="ECO:0000256" key="10">
    <source>
        <dbReference type="ARBA" id="ARBA00023002"/>
    </source>
</evidence>
<evidence type="ECO:0000256" key="4">
    <source>
        <dbReference type="ARBA" id="ARBA00022692"/>
    </source>
</evidence>
<feature type="transmembrane region" description="Helical" evidence="14">
    <location>
        <begin position="35"/>
        <end position="55"/>
    </location>
</feature>
<feature type="transmembrane region" description="Helical" evidence="14">
    <location>
        <begin position="7"/>
        <end position="29"/>
    </location>
</feature>
<keyword evidence="10" id="KW-0560">Oxidoreductase</keyword>
<keyword evidence="4 14" id="KW-0812">Transmembrane</keyword>
<dbReference type="Proteomes" id="UP001199916">
    <property type="component" value="Unassembled WGS sequence"/>
</dbReference>
<dbReference type="RefSeq" id="WP_233695685.1">
    <property type="nucleotide sequence ID" value="NZ_JAJNBZ010000002.1"/>
</dbReference>
<evidence type="ECO:0000256" key="14">
    <source>
        <dbReference type="SAM" id="Phobius"/>
    </source>
</evidence>
<dbReference type="PANTHER" id="PTHR12863:SF1">
    <property type="entry name" value="FATTY ACID 2-HYDROXYLASE"/>
    <property type="match status" value="1"/>
</dbReference>
<comment type="caution">
    <text evidence="16">The sequence shown here is derived from an EMBL/GenBank/DDBJ whole genome shotgun (WGS) entry which is preliminary data.</text>
</comment>
<keyword evidence="6" id="KW-0256">Endoplasmic reticulum</keyword>
<keyword evidence="5" id="KW-0479">Metal-binding</keyword>
<keyword evidence="8" id="KW-0862">Zinc</keyword>
<evidence type="ECO:0000259" key="15">
    <source>
        <dbReference type="Pfam" id="PF04116"/>
    </source>
</evidence>
<comment type="cofactor">
    <cofactor evidence="1">
        <name>Zn(2+)</name>
        <dbReference type="ChEBI" id="CHEBI:29105"/>
    </cofactor>
</comment>
<keyword evidence="3" id="KW-0444">Lipid biosynthesis</keyword>
<dbReference type="Pfam" id="PF04116">
    <property type="entry name" value="FA_hydroxylase"/>
    <property type="match status" value="1"/>
</dbReference>